<sequence>MSLGADVVSYSAAAPDVLGLAWEAGITSRPEKVQNWCAVKVNPFNVQMLFLSVPGLHEGGL</sequence>
<proteinExistence type="predicted"/>
<gene>
    <name evidence="1" type="ORF">HMPREF1624_01274</name>
</gene>
<name>U7Q7H4_SPOS1</name>
<evidence type="ECO:0000313" key="1">
    <source>
        <dbReference type="EMBL" id="ERT02970.1"/>
    </source>
</evidence>
<dbReference type="AlphaFoldDB" id="U7Q7H4"/>
<accession>U7Q7H4</accession>
<protein>
    <submittedName>
        <fullName evidence="1">Uncharacterized protein</fullName>
    </submittedName>
</protein>
<keyword evidence="2" id="KW-1185">Reference proteome</keyword>
<evidence type="ECO:0000313" key="2">
    <source>
        <dbReference type="Proteomes" id="UP000018087"/>
    </source>
</evidence>
<dbReference type="EMBL" id="KI440842">
    <property type="protein sequence ID" value="ERT02970.1"/>
    <property type="molecule type" value="Genomic_DNA"/>
</dbReference>
<organism evidence="1 2">
    <name type="scientific">Sporothrix schenckii (strain ATCC 58251 / de Perez 2211183)</name>
    <name type="common">Rose-picker's disease fungus</name>
    <dbReference type="NCBI Taxonomy" id="1391915"/>
    <lineage>
        <taxon>Eukaryota</taxon>
        <taxon>Fungi</taxon>
        <taxon>Dikarya</taxon>
        <taxon>Ascomycota</taxon>
        <taxon>Pezizomycotina</taxon>
        <taxon>Sordariomycetes</taxon>
        <taxon>Sordariomycetidae</taxon>
        <taxon>Ophiostomatales</taxon>
        <taxon>Ophiostomataceae</taxon>
        <taxon>Sporothrix</taxon>
    </lineage>
</organism>
<reference evidence="2" key="1">
    <citation type="journal article" date="2014" name="Genome Announc.">
        <title>Genome sequence of the pathogenic fungus Sporothrix schenckii (ATCC 58251).</title>
        <authorList>
            <person name="Cuomo C.A."/>
            <person name="Rodriguez-Del Valle N."/>
            <person name="Perez-Sanchez L."/>
            <person name="Abouelleil A."/>
            <person name="Goldberg J."/>
            <person name="Young S."/>
            <person name="Zeng Q."/>
            <person name="Birren B.W."/>
        </authorList>
    </citation>
    <scope>NUCLEOTIDE SEQUENCE [LARGE SCALE GENOMIC DNA]</scope>
    <source>
        <strain evidence="2">ATCC 58251 / de Perez 2211183</strain>
    </source>
</reference>
<dbReference type="HOGENOM" id="CLU_2924224_0_0_1"/>
<dbReference type="Proteomes" id="UP000018087">
    <property type="component" value="Unassembled WGS sequence"/>
</dbReference>